<dbReference type="InterPro" id="IPR003482">
    <property type="entry name" value="Whib"/>
</dbReference>
<evidence type="ECO:0000256" key="2">
    <source>
        <dbReference type="ARBA" id="ARBA00006597"/>
    </source>
</evidence>
<evidence type="ECO:0000256" key="9">
    <source>
        <dbReference type="ARBA" id="ARBA00023157"/>
    </source>
</evidence>
<dbReference type="HAMAP" id="MF_01479">
    <property type="entry name" value="WhiB"/>
    <property type="match status" value="1"/>
</dbReference>
<evidence type="ECO:0000256" key="11">
    <source>
        <dbReference type="HAMAP-Rule" id="MF_01479"/>
    </source>
</evidence>
<keyword evidence="7 11" id="KW-0805">Transcription regulation</keyword>
<proteinExistence type="inferred from homology"/>
<name>A0ABU4C4S0_RHOGO</name>
<keyword evidence="11" id="KW-0963">Cytoplasm</keyword>
<evidence type="ECO:0000256" key="4">
    <source>
        <dbReference type="ARBA" id="ARBA00022723"/>
    </source>
</evidence>
<gene>
    <name evidence="11" type="primary">whiB</name>
    <name evidence="14" type="ORF">R3Q16_33470</name>
</gene>
<keyword evidence="6 11" id="KW-0411">Iron-sulfur</keyword>
<keyword evidence="4 11" id="KW-0479">Metal-binding</keyword>
<dbReference type="EMBL" id="JAWLKB010000052">
    <property type="protein sequence ID" value="MDV6271516.1"/>
    <property type="molecule type" value="Genomic_DNA"/>
</dbReference>
<keyword evidence="9 11" id="KW-1015">Disulfide bond</keyword>
<evidence type="ECO:0000256" key="8">
    <source>
        <dbReference type="ARBA" id="ARBA00023125"/>
    </source>
</evidence>
<comment type="caution">
    <text evidence="14">The sequence shown here is derived from an EMBL/GenBank/DDBJ whole genome shotgun (WGS) entry which is preliminary data.</text>
</comment>
<evidence type="ECO:0000256" key="3">
    <source>
        <dbReference type="ARBA" id="ARBA00022485"/>
    </source>
</evidence>
<comment type="cofactor">
    <cofactor evidence="11">
        <name>[4Fe-4S] cluster</name>
        <dbReference type="ChEBI" id="CHEBI:49883"/>
    </cofactor>
    <text evidence="11">Binds 1 [4Fe-4S] cluster per subunit. Following nitrosylation of the [4Fe-4S] cluster binds 1 [4Fe-8(NO)] cluster per subunit.</text>
</comment>
<dbReference type="Proteomes" id="UP001185927">
    <property type="component" value="Unassembled WGS sequence"/>
</dbReference>
<dbReference type="InterPro" id="IPR034768">
    <property type="entry name" value="4FE4S_WBL"/>
</dbReference>
<evidence type="ECO:0000259" key="13">
    <source>
        <dbReference type="PROSITE" id="PS51674"/>
    </source>
</evidence>
<feature type="binding site" evidence="11">
    <location>
        <position position="60"/>
    </location>
    <ligand>
        <name>[4Fe-4S] cluster</name>
        <dbReference type="ChEBI" id="CHEBI:49883"/>
    </ligand>
</feature>
<reference evidence="14 15" key="1">
    <citation type="submission" date="2023-10" db="EMBL/GenBank/DDBJ databases">
        <title>Development of a sustainable strategy for remediation of hydrocarbon-contaminated territories based on the waste exchange concept.</title>
        <authorList>
            <person name="Krivoruchko A."/>
        </authorList>
    </citation>
    <scope>NUCLEOTIDE SEQUENCE [LARGE SCALE GENOMIC DNA]</scope>
    <source>
        <strain evidence="14 15">IEGM 1203</strain>
    </source>
</reference>
<keyword evidence="8 11" id="KW-0238">DNA-binding</keyword>
<comment type="PTM">
    <text evidence="11">Upon Fe-S cluster removal intramolecular disulfide bonds are formed.</text>
</comment>
<dbReference type="PANTHER" id="PTHR38839">
    <property type="entry name" value="TRANSCRIPTIONAL REGULATOR WHID-RELATED"/>
    <property type="match status" value="1"/>
</dbReference>
<evidence type="ECO:0000256" key="7">
    <source>
        <dbReference type="ARBA" id="ARBA00023015"/>
    </source>
</evidence>
<evidence type="ECO:0000256" key="1">
    <source>
        <dbReference type="ARBA" id="ARBA00004496"/>
    </source>
</evidence>
<evidence type="ECO:0000256" key="6">
    <source>
        <dbReference type="ARBA" id="ARBA00023014"/>
    </source>
</evidence>
<evidence type="ECO:0000256" key="5">
    <source>
        <dbReference type="ARBA" id="ARBA00023004"/>
    </source>
</evidence>
<accession>A0ABU4C4S0</accession>
<feature type="compositionally biased region" description="Polar residues" evidence="12">
    <location>
        <begin position="77"/>
        <end position="86"/>
    </location>
</feature>
<keyword evidence="3 11" id="KW-0004">4Fe-4S</keyword>
<comment type="PTM">
    <text evidence="11">The Fe-S cluster can be nitrosylated by nitric oxide (NO).</text>
</comment>
<feature type="compositionally biased region" description="Basic and acidic residues" evidence="12">
    <location>
        <begin position="96"/>
        <end position="113"/>
    </location>
</feature>
<evidence type="ECO:0000256" key="12">
    <source>
        <dbReference type="SAM" id="MobiDB-lite"/>
    </source>
</evidence>
<comment type="similarity">
    <text evidence="2 11">Belongs to the WhiB family.</text>
</comment>
<comment type="function">
    <text evidence="11">Acts as a transcriptional regulator. Probably redox-responsive. The apo- but not holo-form probably binds DNA.</text>
</comment>
<evidence type="ECO:0000256" key="10">
    <source>
        <dbReference type="ARBA" id="ARBA00023163"/>
    </source>
</evidence>
<sequence length="113" mass="12922">MPIPMFAVIPLQENDTHPSPWRAFARCRTEDSAIFFPPDGERPTARTARERAAKQICRQCPVSVQCLDFALTTGQQHGVWGTTTPMERNKRPRARQSPDTKPLKEFRQSSERV</sequence>
<organism evidence="14 15">
    <name type="scientific">Rhodococcus globerulus</name>
    <dbReference type="NCBI Taxonomy" id="33008"/>
    <lineage>
        <taxon>Bacteria</taxon>
        <taxon>Bacillati</taxon>
        <taxon>Actinomycetota</taxon>
        <taxon>Actinomycetes</taxon>
        <taxon>Mycobacteriales</taxon>
        <taxon>Nocardiaceae</taxon>
        <taxon>Rhodococcus</taxon>
    </lineage>
</organism>
<keyword evidence="5 11" id="KW-0408">Iron</keyword>
<feature type="domain" description="4Fe-4S Wbl-type" evidence="13">
    <location>
        <begin position="26"/>
        <end position="90"/>
    </location>
</feature>
<feature type="binding site" evidence="11">
    <location>
        <position position="27"/>
    </location>
    <ligand>
        <name>[4Fe-4S] cluster</name>
        <dbReference type="ChEBI" id="CHEBI:49883"/>
    </ligand>
</feature>
<evidence type="ECO:0000313" key="14">
    <source>
        <dbReference type="EMBL" id="MDV6271516.1"/>
    </source>
</evidence>
<keyword evidence="10 11" id="KW-0804">Transcription</keyword>
<dbReference type="RefSeq" id="WP_317546016.1">
    <property type="nucleotide sequence ID" value="NZ_JAWLKB010000052.1"/>
</dbReference>
<feature type="binding site" evidence="11">
    <location>
        <position position="66"/>
    </location>
    <ligand>
        <name>[4Fe-4S] cluster</name>
        <dbReference type="ChEBI" id="CHEBI:49883"/>
    </ligand>
</feature>
<dbReference type="Pfam" id="PF02467">
    <property type="entry name" value="Whib"/>
    <property type="match status" value="1"/>
</dbReference>
<dbReference type="PROSITE" id="PS51674">
    <property type="entry name" value="4FE4S_WBL"/>
    <property type="match status" value="1"/>
</dbReference>
<keyword evidence="15" id="KW-1185">Reference proteome</keyword>
<comment type="subcellular location">
    <subcellularLocation>
        <location evidence="1 11">Cytoplasm</location>
    </subcellularLocation>
</comment>
<evidence type="ECO:0000313" key="15">
    <source>
        <dbReference type="Proteomes" id="UP001185927"/>
    </source>
</evidence>
<feature type="binding site" evidence="11">
    <location>
        <position position="57"/>
    </location>
    <ligand>
        <name>[4Fe-4S] cluster</name>
        <dbReference type="ChEBI" id="CHEBI:49883"/>
    </ligand>
</feature>
<feature type="region of interest" description="Disordered" evidence="12">
    <location>
        <begin position="77"/>
        <end position="113"/>
    </location>
</feature>
<protein>
    <recommendedName>
        <fullName evidence="11">Transcriptional regulator WhiB</fullName>
    </recommendedName>
</protein>